<name>A0A9W4WLM8_9GLOM</name>
<organism evidence="1 2">
    <name type="scientific">Funneliformis geosporum</name>
    <dbReference type="NCBI Taxonomy" id="1117311"/>
    <lineage>
        <taxon>Eukaryota</taxon>
        <taxon>Fungi</taxon>
        <taxon>Fungi incertae sedis</taxon>
        <taxon>Mucoromycota</taxon>
        <taxon>Glomeromycotina</taxon>
        <taxon>Glomeromycetes</taxon>
        <taxon>Glomerales</taxon>
        <taxon>Glomeraceae</taxon>
        <taxon>Funneliformis</taxon>
    </lineage>
</organism>
<keyword evidence="2" id="KW-1185">Reference proteome</keyword>
<evidence type="ECO:0000313" key="1">
    <source>
        <dbReference type="EMBL" id="CAI2163111.1"/>
    </source>
</evidence>
<dbReference type="AlphaFoldDB" id="A0A9W4WLM8"/>
<feature type="non-terminal residue" evidence="1">
    <location>
        <position position="60"/>
    </location>
</feature>
<sequence>MSLDKGKSYNNKPPCNCCFPLGLKLRLWHSTENPVSSAINNIQESELQINNSNLAEITLP</sequence>
<dbReference type="Proteomes" id="UP001153678">
    <property type="component" value="Unassembled WGS sequence"/>
</dbReference>
<comment type="caution">
    <text evidence="1">The sequence shown here is derived from an EMBL/GenBank/DDBJ whole genome shotgun (WGS) entry which is preliminary data.</text>
</comment>
<gene>
    <name evidence="1" type="ORF">FWILDA_LOCUS905</name>
</gene>
<evidence type="ECO:0000313" key="2">
    <source>
        <dbReference type="Proteomes" id="UP001153678"/>
    </source>
</evidence>
<dbReference type="EMBL" id="CAMKVN010000071">
    <property type="protein sequence ID" value="CAI2163111.1"/>
    <property type="molecule type" value="Genomic_DNA"/>
</dbReference>
<reference evidence="1" key="1">
    <citation type="submission" date="2022-08" db="EMBL/GenBank/DDBJ databases">
        <authorList>
            <person name="Kallberg Y."/>
            <person name="Tangrot J."/>
            <person name="Rosling A."/>
        </authorList>
    </citation>
    <scope>NUCLEOTIDE SEQUENCE</scope>
    <source>
        <strain evidence="1">Wild A</strain>
    </source>
</reference>
<accession>A0A9W4WLM8</accession>
<protein>
    <submittedName>
        <fullName evidence="1">17619_t:CDS:1</fullName>
    </submittedName>
</protein>
<proteinExistence type="predicted"/>